<feature type="non-terminal residue" evidence="1">
    <location>
        <position position="28"/>
    </location>
</feature>
<dbReference type="AlphaFoldDB" id="Q2CGL7"/>
<keyword evidence="2" id="KW-1185">Reference proteome</keyword>
<protein>
    <submittedName>
        <fullName evidence="1">Uncharacterized protein</fullName>
    </submittedName>
</protein>
<dbReference type="EMBL" id="AAOT01000008">
    <property type="protein sequence ID" value="EAR51918.1"/>
    <property type="molecule type" value="Genomic_DNA"/>
</dbReference>
<accession>Q2CGL7</accession>
<comment type="caution">
    <text evidence="1">The sequence shown here is derived from an EMBL/GenBank/DDBJ whole genome shotgun (WGS) entry which is preliminary data.</text>
</comment>
<evidence type="ECO:0000313" key="1">
    <source>
        <dbReference type="EMBL" id="EAR51918.1"/>
    </source>
</evidence>
<organism evidence="1 2">
    <name type="scientific">Oceanicola granulosus (strain ATCC BAA-861 / DSM 15982 / KCTC 12143 / HTCC2516)</name>
    <dbReference type="NCBI Taxonomy" id="314256"/>
    <lineage>
        <taxon>Bacteria</taxon>
        <taxon>Pseudomonadati</taxon>
        <taxon>Pseudomonadota</taxon>
        <taxon>Alphaproteobacteria</taxon>
        <taxon>Rhodobacterales</taxon>
        <taxon>Roseobacteraceae</taxon>
        <taxon>Oceanicola</taxon>
    </lineage>
</organism>
<reference evidence="1 2" key="1">
    <citation type="journal article" date="2010" name="J. Bacteriol.">
        <title>Genome sequences of Oceanicola granulosus HTCC2516(T) and Oceanicola batsensis HTCC2597(TDelta).</title>
        <authorList>
            <person name="Thrash J.C."/>
            <person name="Cho J.C."/>
            <person name="Vergin K.L."/>
            <person name="Giovannoni S.J."/>
        </authorList>
    </citation>
    <scope>NUCLEOTIDE SEQUENCE [LARGE SCALE GENOMIC DNA]</scope>
    <source>
        <strain evidence="2">ATCC BAA-861 / DSM 15982 / KCTC 12143 / HTCC2516</strain>
    </source>
</reference>
<evidence type="ECO:0000313" key="2">
    <source>
        <dbReference type="Proteomes" id="UP000003635"/>
    </source>
</evidence>
<proteinExistence type="predicted"/>
<dbReference type="Proteomes" id="UP000003635">
    <property type="component" value="Unassembled WGS sequence"/>
</dbReference>
<name>Q2CGL7_OCEGH</name>
<gene>
    <name evidence="1" type="ORF">OG2516_16494</name>
</gene>
<dbReference type="HOGENOM" id="CLU_3413859_0_0_5"/>
<sequence length="28" mass="3117">MLPLAASTLVVRTRLFVLLYPFVSPGRV</sequence>